<dbReference type="InterPro" id="IPR003043">
    <property type="entry name" value="Uropor_MeTrfase_CS"/>
</dbReference>
<dbReference type="Pfam" id="PF00590">
    <property type="entry name" value="TP_methylase"/>
    <property type="match status" value="1"/>
</dbReference>
<dbReference type="EC" id="2.1.1.107" evidence="1"/>
<evidence type="ECO:0000256" key="2">
    <source>
        <dbReference type="ARBA" id="ARBA00022603"/>
    </source>
</evidence>
<keyword evidence="5" id="KW-0627">Porphyrin biosynthesis</keyword>
<evidence type="ECO:0000313" key="9">
    <source>
        <dbReference type="EMBL" id="SFH90488.1"/>
    </source>
</evidence>
<evidence type="ECO:0000259" key="8">
    <source>
        <dbReference type="Pfam" id="PF02602"/>
    </source>
</evidence>
<organism evidence="9 10">
    <name type="scientific">Tindallia magadiensis</name>
    <dbReference type="NCBI Taxonomy" id="69895"/>
    <lineage>
        <taxon>Bacteria</taxon>
        <taxon>Bacillati</taxon>
        <taxon>Bacillota</taxon>
        <taxon>Clostridia</taxon>
        <taxon>Peptostreptococcales</taxon>
        <taxon>Tindalliaceae</taxon>
        <taxon>Tindallia</taxon>
    </lineage>
</organism>
<sequence length="508" mass="56151">MKQSMVYLVGAGPGEKDLITLRGLNCLKKAEVVLYDRLSGIELLSFAPEEAEFIDVGKKPNHHPVPQEEINRILVKKAKEGKTVVRLKGGDPFVFGRGGEEALALAEEGLLYEIVPGITSSIAVPAYAGIPVTHRHISPSFHVITGHEDPTQDESLDYEILAKLTGTLVFLMGVGRLERITNQLIEYGKDPKTAVALIHRGTTSKQKTITGSLDNIVDKVQKANLKPPCIIIIGDVVNLSSSLQWFENKPLFGKKIMVTRSRLQASQLTACLKEMGAEVIECPTIEIKPIDKPENMNQVIGKIDQYHHIIFTSINGVEAFMRQLNKQGMDLRHLSKESRITAVGEATRKKLVEKGLRVDCMPEVFTAEGVLEALTPFVKPEEKVLIPRAELGRKNLIEGLESLGTVVDELILYKTNLPMENQEKLINTISGDLDWITFTSASTVNHLVEMVGEKYLHLLQKTKLAAIGPITAEAVKKHNLSVDCQAEPYTIPALAEAIRKETVKENEK</sequence>
<dbReference type="GO" id="GO:0032259">
    <property type="term" value="P:methylation"/>
    <property type="evidence" value="ECO:0007669"/>
    <property type="project" value="UniProtKB-KW"/>
</dbReference>
<keyword evidence="2 6" id="KW-0489">Methyltransferase</keyword>
<name>A0A1I3DV69_9FIRM</name>
<feature type="domain" description="Tetrapyrrole biosynthesis uroporphyrinogen III synthase" evidence="8">
    <location>
        <begin position="267"/>
        <end position="495"/>
    </location>
</feature>
<reference evidence="10" key="1">
    <citation type="submission" date="2016-10" db="EMBL/GenBank/DDBJ databases">
        <authorList>
            <person name="Varghese N."/>
            <person name="Submissions S."/>
        </authorList>
    </citation>
    <scope>NUCLEOTIDE SEQUENCE [LARGE SCALE GENOMIC DNA]</scope>
    <source>
        <strain evidence="10">Z-7934</strain>
    </source>
</reference>
<evidence type="ECO:0000259" key="7">
    <source>
        <dbReference type="Pfam" id="PF00590"/>
    </source>
</evidence>
<evidence type="ECO:0000256" key="3">
    <source>
        <dbReference type="ARBA" id="ARBA00022679"/>
    </source>
</evidence>
<dbReference type="PANTHER" id="PTHR45790:SF3">
    <property type="entry name" value="S-ADENOSYL-L-METHIONINE-DEPENDENT UROPORPHYRINOGEN III METHYLTRANSFERASE, CHLOROPLASTIC"/>
    <property type="match status" value="1"/>
</dbReference>
<dbReference type="InterPro" id="IPR006366">
    <property type="entry name" value="CobA/CysG_C"/>
</dbReference>
<dbReference type="NCBIfam" id="NF004790">
    <property type="entry name" value="PRK06136.1"/>
    <property type="match status" value="1"/>
</dbReference>
<keyword evidence="3 6" id="KW-0808">Transferase</keyword>
<dbReference type="PROSITE" id="PS00839">
    <property type="entry name" value="SUMT_1"/>
    <property type="match status" value="1"/>
</dbReference>
<dbReference type="InterPro" id="IPR036108">
    <property type="entry name" value="4pyrrol_syn_uPrphyn_synt_sf"/>
</dbReference>
<dbReference type="Proteomes" id="UP000199287">
    <property type="component" value="Unassembled WGS sequence"/>
</dbReference>
<dbReference type="NCBIfam" id="TIGR01469">
    <property type="entry name" value="cobA_cysG_Cterm"/>
    <property type="match status" value="1"/>
</dbReference>
<feature type="domain" description="Tetrapyrrole methylase" evidence="7">
    <location>
        <begin position="5"/>
        <end position="216"/>
    </location>
</feature>
<protein>
    <recommendedName>
        <fullName evidence="1">uroporphyrinogen-III C-methyltransferase</fullName>
        <ecNumber evidence="1">2.1.1.107</ecNumber>
    </recommendedName>
</protein>
<dbReference type="CDD" id="cd06578">
    <property type="entry name" value="HemD"/>
    <property type="match status" value="1"/>
</dbReference>
<keyword evidence="4" id="KW-0949">S-adenosyl-L-methionine</keyword>
<dbReference type="OrthoDB" id="9815856at2"/>
<evidence type="ECO:0000313" key="10">
    <source>
        <dbReference type="Proteomes" id="UP000199287"/>
    </source>
</evidence>
<dbReference type="AlphaFoldDB" id="A0A1I3DV69"/>
<dbReference type="Gene3D" id="3.40.1010.10">
    <property type="entry name" value="Cobalt-precorrin-4 Transmethylase, Domain 1"/>
    <property type="match status" value="1"/>
</dbReference>
<comment type="similarity">
    <text evidence="6">Belongs to the precorrin methyltransferase family.</text>
</comment>
<dbReference type="FunFam" id="3.30.950.10:FF:000001">
    <property type="entry name" value="Siroheme synthase"/>
    <property type="match status" value="1"/>
</dbReference>
<dbReference type="STRING" id="69895.SAMN05192551_104122"/>
<dbReference type="PANTHER" id="PTHR45790">
    <property type="entry name" value="SIROHEME SYNTHASE-RELATED"/>
    <property type="match status" value="1"/>
</dbReference>
<gene>
    <name evidence="9" type="ORF">SAMN05192551_104122</name>
</gene>
<dbReference type="EMBL" id="FOQA01000004">
    <property type="protein sequence ID" value="SFH90488.1"/>
    <property type="molecule type" value="Genomic_DNA"/>
</dbReference>
<dbReference type="InterPro" id="IPR014777">
    <property type="entry name" value="4pyrrole_Mease_sub1"/>
</dbReference>
<dbReference type="SUPFAM" id="SSF53790">
    <property type="entry name" value="Tetrapyrrole methylase"/>
    <property type="match status" value="1"/>
</dbReference>
<dbReference type="RefSeq" id="WP_093371539.1">
    <property type="nucleotide sequence ID" value="NZ_FOQA01000004.1"/>
</dbReference>
<dbReference type="InterPro" id="IPR050161">
    <property type="entry name" value="Siro_Cobalamin_biosynth"/>
</dbReference>
<accession>A0A1I3DV69</accession>
<dbReference type="Gene3D" id="3.30.950.10">
    <property type="entry name" value="Methyltransferase, Cobalt-precorrin-4 Transmethylase, Domain 2"/>
    <property type="match status" value="1"/>
</dbReference>
<dbReference type="SUPFAM" id="SSF69618">
    <property type="entry name" value="HemD-like"/>
    <property type="match status" value="1"/>
</dbReference>
<dbReference type="InterPro" id="IPR000878">
    <property type="entry name" value="4pyrrol_Mease"/>
</dbReference>
<dbReference type="Pfam" id="PF02602">
    <property type="entry name" value="HEM4"/>
    <property type="match status" value="1"/>
</dbReference>
<keyword evidence="10" id="KW-1185">Reference proteome</keyword>
<evidence type="ECO:0000256" key="4">
    <source>
        <dbReference type="ARBA" id="ARBA00022691"/>
    </source>
</evidence>
<evidence type="ECO:0000256" key="6">
    <source>
        <dbReference type="RuleBase" id="RU003960"/>
    </source>
</evidence>
<dbReference type="InterPro" id="IPR035996">
    <property type="entry name" value="4pyrrol_Methylase_sf"/>
</dbReference>
<dbReference type="GO" id="GO:0019354">
    <property type="term" value="P:siroheme biosynthetic process"/>
    <property type="evidence" value="ECO:0007669"/>
    <property type="project" value="InterPro"/>
</dbReference>
<evidence type="ECO:0000256" key="1">
    <source>
        <dbReference type="ARBA" id="ARBA00012162"/>
    </source>
</evidence>
<dbReference type="GO" id="GO:0004851">
    <property type="term" value="F:uroporphyrin-III C-methyltransferase activity"/>
    <property type="evidence" value="ECO:0007669"/>
    <property type="project" value="UniProtKB-EC"/>
</dbReference>
<dbReference type="InterPro" id="IPR003754">
    <property type="entry name" value="4pyrrol_synth_uPrphyn_synth"/>
</dbReference>
<dbReference type="FunFam" id="3.40.1010.10:FF:000001">
    <property type="entry name" value="Siroheme synthase"/>
    <property type="match status" value="1"/>
</dbReference>
<dbReference type="PROSITE" id="PS00840">
    <property type="entry name" value="SUMT_2"/>
    <property type="match status" value="1"/>
</dbReference>
<dbReference type="CDD" id="cd11642">
    <property type="entry name" value="SUMT"/>
    <property type="match status" value="1"/>
</dbReference>
<dbReference type="Gene3D" id="3.40.50.10090">
    <property type="match status" value="2"/>
</dbReference>
<dbReference type="GO" id="GO:0004852">
    <property type="term" value="F:uroporphyrinogen-III synthase activity"/>
    <property type="evidence" value="ECO:0007669"/>
    <property type="project" value="InterPro"/>
</dbReference>
<evidence type="ECO:0000256" key="5">
    <source>
        <dbReference type="ARBA" id="ARBA00023244"/>
    </source>
</evidence>
<proteinExistence type="inferred from homology"/>
<dbReference type="InterPro" id="IPR014776">
    <property type="entry name" value="4pyrrole_Mease_sub2"/>
</dbReference>